<dbReference type="Gene3D" id="2.60.40.690">
    <property type="entry name" value="Alpha-macroglobulin, receptor-binding domain"/>
    <property type="match status" value="1"/>
</dbReference>
<feature type="domain" description="Anaphylatoxin-like" evidence="15">
    <location>
        <begin position="685"/>
        <end position="720"/>
    </location>
</feature>
<comment type="subcellular location">
    <subcellularLocation>
        <location evidence="2">Secreted</location>
    </subcellularLocation>
</comment>
<dbReference type="Gene3D" id="1.50.10.20">
    <property type="match status" value="1"/>
</dbReference>
<accession>A0A8C7JPA6</accession>
<dbReference type="Gene3D" id="2.60.40.10">
    <property type="entry name" value="Immunoglobulins"/>
    <property type="match status" value="2"/>
</dbReference>
<evidence type="ECO:0000256" key="11">
    <source>
        <dbReference type="ARBA" id="ARBA00093400"/>
    </source>
</evidence>
<dbReference type="InterPro" id="IPR001599">
    <property type="entry name" value="Macroglobln_a2"/>
</dbReference>
<dbReference type="Gene3D" id="1.20.91.20">
    <property type="entry name" value="Anaphylotoxins (complement system)"/>
    <property type="match status" value="1"/>
</dbReference>
<dbReference type="InterPro" id="IPR041425">
    <property type="entry name" value="C3/4/5_MG1"/>
</dbReference>
<keyword evidence="5" id="KW-0597">Phosphoprotein</keyword>
<dbReference type="CDD" id="cd02896">
    <property type="entry name" value="complement_C3_C4_C5"/>
    <property type="match status" value="1"/>
</dbReference>
<dbReference type="InterPro" id="IPR018933">
    <property type="entry name" value="Netrin_module_non-TIMP"/>
</dbReference>
<dbReference type="Gene3D" id="2.60.40.1940">
    <property type="match status" value="1"/>
</dbReference>
<dbReference type="InterPro" id="IPR002890">
    <property type="entry name" value="MG2"/>
</dbReference>
<dbReference type="PROSITE" id="PS01177">
    <property type="entry name" value="ANAPHYLATOXIN_1"/>
    <property type="match status" value="1"/>
</dbReference>
<name>A0A8C7JPA6_ONCKI</name>
<dbReference type="InterPro" id="IPR008993">
    <property type="entry name" value="TIMP-like_OB-fold"/>
</dbReference>
<dbReference type="FunFam" id="2.60.40.1940:FF:000001">
    <property type="entry name" value="Complement component C3"/>
    <property type="match status" value="1"/>
</dbReference>
<sequence>MKRVELVLLAAVALSLPMLSNGEVLYVMSAPNPIRVGSMERVFVEAQDYSGADFNVKITVKNFPAKDKHLPSTSVSLNSVNKYQALIDVNILEGPGFFDEDYTVNQYVYLQAEFPGHLIEKVVLVSFQTGYIFVQTDKTIYTPESKVYYRVFALNSGLEAVSDIINVEIMNPDGITLKQNNYKPQNGIISGHFPIPEITRHGNWKVVSNFKNNPHKNFTADFEVKEYVLPSFEVILTVSKSFFYVDDDELSVNIDARYLFGEPVTGFGFVVFGVIQVDGRTSFPSSLQRVELIKGVGKAVLKIQHIKETFPDINNLLQKSLYISVNVLTDTGSEMVKAEKKGIFIVKSPYSIHFKKTPLYFKPGMPYDISVYVTNPDDSPANNIDVEALHKHQQVQGKTHENGIAKMTINTDVGTAELPITVKTNVNGLGDDRQGTQMMTAKPYKSKDNSQNYIHINIHSAEVKIGERLKVDLSLGSSPAAQHDKHAITYLILSKGQLIFSERLDWRKGQGLVTNSLMVNKDMIPSFRIVAYYHVGQKEVVSDSVWVDVKDTCMGSLKVEAVGPRTSYAPGAEVTLSVIGDSEARVGLVAVDNGVYVLNDKNRLTQTKIWDIIEKHDTGCTAGSGKDSMGVFYDAGLVFASNGAGHTPERTVSSCPVNSRRRRAVTINDVVTTLASQYTGLERQCCMDGMRKNILDYTCERRAQYISDGTDCVEAFLKCCREMATKREEAKTDQLILARSEEEDEDFESFNDIISRSFFPESWLWNEESLPRCPDNKQCPVHNIKMTLPGSITSWQITAIGLSKTHGICVSEPLKVIVWKNFFLDLKLPYSAVRNEQLEIKAILHNYMEESITVRVELKETSDVCSSASKKGRYIVTVMVDPRSTRSVPFVIIPMKLGLHTIEVKASVRDWGGRDGVKKELRVVPEGVLTRLEVKKVELDPTKHGGTDTVRVRSGALANQVPNTPARTHISVTGEQLARTIEAAISGSPLGDLLRQPGGCGEQNMIGMTLPLIATHYLDTTKQWDKVGLERRNQAVNYIQRGYEQELAYRKKDGSYAAFDHEPSGTWLTAYVAKVFAMANPLIVISGDVLCSAVKWLVMKRQRPNGIFEETGKLLHPTMMGDVLGKDVDDTLTAFVLITMQEAHTICIKNDGIRNLPESIEKAKQYLEFRNQHLTNPYSVALTSYALANEGKLNQSILFKHSSTDRTHWPVSENHLLTLEATAYALLALVKAGAFEEAGPIVRWLKSQGFQRGGESSTQSTIMVFQAVAEYMAKAGKVKDIDLNVDIDISGRSEVVKWSFSKSTALLTRTDKLSTGTERYIQRFEMDKNLSERGSLIIYLDQVSNKLADKVAFRIHKVQDVGLLQPVGVTVYEYYAQENRCVKFYHPNKKDGTLNRLCQEDVCRCAEESCSFQKKHGDTSKVKLLDKACEAGMDYVFKASLVNATLESYTDTYLMEIKSIIKEGTDLLLDGEKRLFLAHPSCRKALDLEEGQSYLLMGDSAALIQNGDRFEYVLGERTWIESWPTSDECSIQGPTRERCLEINDFVHVMENEGCVN</sequence>
<comment type="function">
    <text evidence="11">Adipogenic hormone that stimulates triglyceride synthesis and glucose transport in adipocytes, regulating fat storage and playing a role in postprandial triglyceride clearance. Appears to stimulate triglyceride synthesis via activation of the PLC, MAPK and AKT signaling pathways. Acts by binding to its receptor, C5AR2, activating G protein-coupled receptor signaling, promoting the phosphorylation, ARRB2-mediated internalization and endocytosis of C5AR2.</text>
</comment>
<dbReference type="SMART" id="SM01360">
    <property type="entry name" value="A2M"/>
    <property type="match status" value="1"/>
</dbReference>
<dbReference type="Pfam" id="PF01759">
    <property type="entry name" value="NTR"/>
    <property type="match status" value="1"/>
</dbReference>
<evidence type="ECO:0000256" key="6">
    <source>
        <dbReference type="ARBA" id="ARBA00022685"/>
    </source>
</evidence>
<dbReference type="InterPro" id="IPR018081">
    <property type="entry name" value="Anaphylatoxin_comp_syst"/>
</dbReference>
<dbReference type="InterPro" id="IPR011625">
    <property type="entry name" value="A2M_N_BRD"/>
</dbReference>
<dbReference type="InterPro" id="IPR036595">
    <property type="entry name" value="A-macroglobulin_rcpt-bd_sf"/>
</dbReference>
<dbReference type="FunFam" id="2.60.40.10:FF:001013">
    <property type="entry name" value="Complement C3"/>
    <property type="match status" value="1"/>
</dbReference>
<evidence type="ECO:0000313" key="17">
    <source>
        <dbReference type="Ensembl" id="ENSOKIP00005088870.1"/>
    </source>
</evidence>
<feature type="chain" id="PRO_5034666510" description="Complement C3" evidence="14">
    <location>
        <begin position="23"/>
        <end position="1556"/>
    </location>
</feature>
<evidence type="ECO:0000259" key="16">
    <source>
        <dbReference type="PROSITE" id="PS50189"/>
    </source>
</evidence>
<evidence type="ECO:0000256" key="14">
    <source>
        <dbReference type="SAM" id="SignalP"/>
    </source>
</evidence>
<dbReference type="Gene3D" id="2.60.120.1540">
    <property type="match status" value="1"/>
</dbReference>
<dbReference type="CDD" id="cd03583">
    <property type="entry name" value="NTR_complement_C3"/>
    <property type="match status" value="1"/>
</dbReference>
<comment type="function">
    <text evidence="10">Mediator of local inflammatory process released following cleavage by C3 convertase. Acts by binding to its receptor, C3AR1, activating G protein-coupled receptor signaling, promoting the phosphorylation, ARRB2-mediated internalization and endocytosis of C3AR1. C3a anaphylatoxin stimulates the activation of immune cells such as mast cells and basophilic leukocytes to release inflammation agents, such as cytokines, chemokines and histamine, which promote inflammation development. Also acts as potent chemoattractant for the migration of macrophages and neutrophils to the inflamed tissues, resulting in neutralization of the inflammatory triggers by multiple ways, such as phagocytosis and generation of reactive oxidants.</text>
</comment>
<dbReference type="FunFam" id="1.50.10.20:FF:000008">
    <property type="entry name" value="Complement C3"/>
    <property type="match status" value="1"/>
</dbReference>
<dbReference type="PANTHER" id="PTHR11412:SF81">
    <property type="entry name" value="COMPLEMENT C3"/>
    <property type="match status" value="1"/>
</dbReference>
<dbReference type="InterPro" id="IPR011626">
    <property type="entry name" value="Alpha-macroglobulin_TED"/>
</dbReference>
<dbReference type="SMART" id="SM00643">
    <property type="entry name" value="C345C"/>
    <property type="match status" value="1"/>
</dbReference>
<evidence type="ECO:0000256" key="9">
    <source>
        <dbReference type="ARBA" id="ARBA00023157"/>
    </source>
</evidence>
<dbReference type="FunFam" id="2.60.40.1930:FF:000006">
    <property type="entry name" value="Complement C3"/>
    <property type="match status" value="1"/>
</dbReference>
<evidence type="ECO:0000256" key="7">
    <source>
        <dbReference type="ARBA" id="ARBA00022729"/>
    </source>
</evidence>
<dbReference type="GO" id="GO:0006955">
    <property type="term" value="P:immune response"/>
    <property type="evidence" value="ECO:0007669"/>
    <property type="project" value="UniProtKB-ARBA"/>
</dbReference>
<keyword evidence="4" id="KW-0964">Secreted</keyword>
<dbReference type="GO" id="GO:0005615">
    <property type="term" value="C:extracellular space"/>
    <property type="evidence" value="ECO:0007669"/>
    <property type="project" value="InterPro"/>
</dbReference>
<dbReference type="Pfam" id="PF17791">
    <property type="entry name" value="MG3"/>
    <property type="match status" value="1"/>
</dbReference>
<evidence type="ECO:0000256" key="13">
    <source>
        <dbReference type="ARBA" id="ARBA00093555"/>
    </source>
</evidence>
<gene>
    <name evidence="17" type="primary">LOC109889906</name>
</gene>
<feature type="signal peptide" evidence="14">
    <location>
        <begin position="1"/>
        <end position="22"/>
    </location>
</feature>
<evidence type="ECO:0000256" key="5">
    <source>
        <dbReference type="ARBA" id="ARBA00022553"/>
    </source>
</evidence>
<evidence type="ECO:0000256" key="8">
    <source>
        <dbReference type="ARBA" id="ARBA00022966"/>
    </source>
</evidence>
<reference evidence="17" key="1">
    <citation type="submission" date="2025-08" db="UniProtKB">
        <authorList>
            <consortium name="Ensembl"/>
        </authorList>
    </citation>
    <scope>IDENTIFICATION</scope>
</reference>
<dbReference type="SMART" id="SM00104">
    <property type="entry name" value="ANATO"/>
    <property type="match status" value="1"/>
</dbReference>
<dbReference type="PROSITE" id="PS01178">
    <property type="entry name" value="ANAPHYLATOXIN_2"/>
    <property type="match status" value="1"/>
</dbReference>
<keyword evidence="18" id="KW-1185">Reference proteome</keyword>
<dbReference type="Gene3D" id="2.20.130.20">
    <property type="match status" value="1"/>
</dbReference>
<dbReference type="InterPro" id="IPR041555">
    <property type="entry name" value="MG3"/>
</dbReference>
<keyword evidence="7 14" id="KW-0732">Signal</keyword>
<dbReference type="InterPro" id="IPR013783">
    <property type="entry name" value="Ig-like_fold"/>
</dbReference>
<feature type="domain" description="NTR" evidence="16">
    <location>
        <begin position="1410"/>
        <end position="1554"/>
    </location>
</feature>
<dbReference type="InterPro" id="IPR035815">
    <property type="entry name" value="NTR_complement_C3"/>
</dbReference>
<keyword evidence="9" id="KW-1015">Disulfide bond</keyword>
<dbReference type="Gene3D" id="2.40.50.120">
    <property type="match status" value="1"/>
</dbReference>
<dbReference type="SUPFAM" id="SSF49410">
    <property type="entry name" value="Alpha-macroglobulin receptor domain"/>
    <property type="match status" value="1"/>
</dbReference>
<dbReference type="Pfam" id="PF07703">
    <property type="entry name" value="A2M_BRD"/>
    <property type="match status" value="1"/>
</dbReference>
<protein>
    <recommendedName>
        <fullName evidence="3">Complement C3</fullName>
    </recommendedName>
</protein>
<dbReference type="SUPFAM" id="SSF50242">
    <property type="entry name" value="TIMP-like"/>
    <property type="match status" value="1"/>
</dbReference>
<dbReference type="Ensembl" id="ENSOKIT00005094985.1">
    <property type="protein sequence ID" value="ENSOKIP00005088870.1"/>
    <property type="gene ID" value="ENSOKIG00005034913.1"/>
</dbReference>
<dbReference type="PANTHER" id="PTHR11412">
    <property type="entry name" value="MACROGLOBULIN / COMPLEMENT"/>
    <property type="match status" value="1"/>
</dbReference>
<evidence type="ECO:0000313" key="18">
    <source>
        <dbReference type="Proteomes" id="UP000694557"/>
    </source>
</evidence>
<dbReference type="InterPro" id="IPR040839">
    <property type="entry name" value="MG4"/>
</dbReference>
<dbReference type="SUPFAM" id="SSF47686">
    <property type="entry name" value="Anaphylotoxins (complement system)"/>
    <property type="match status" value="1"/>
</dbReference>
<dbReference type="Proteomes" id="UP000694557">
    <property type="component" value="Unassembled WGS sequence"/>
</dbReference>
<dbReference type="SMART" id="SM01419">
    <property type="entry name" value="Thiol-ester_cl"/>
    <property type="match status" value="1"/>
</dbReference>
<dbReference type="FunFam" id="2.20.130.20:FF:000001">
    <property type="entry name" value="Complement C3"/>
    <property type="match status" value="1"/>
</dbReference>
<keyword evidence="6" id="KW-0165">Cleavage on pair of basic residues</keyword>
<evidence type="ECO:0000256" key="1">
    <source>
        <dbReference type="ARBA" id="ARBA00003326"/>
    </source>
</evidence>
<dbReference type="InterPro" id="IPR047565">
    <property type="entry name" value="Alpha-macroglob_thiol-ester_cl"/>
</dbReference>
<dbReference type="InterPro" id="IPR019742">
    <property type="entry name" value="MacrogloblnA2_CS"/>
</dbReference>
<dbReference type="PROSITE" id="PS50189">
    <property type="entry name" value="NTR"/>
    <property type="match status" value="1"/>
</dbReference>
<evidence type="ECO:0000256" key="2">
    <source>
        <dbReference type="ARBA" id="ARBA00004613"/>
    </source>
</evidence>
<dbReference type="CDD" id="cd00017">
    <property type="entry name" value="ANATO"/>
    <property type="match status" value="1"/>
</dbReference>
<dbReference type="Pfam" id="PF07677">
    <property type="entry name" value="A2M_recep"/>
    <property type="match status" value="1"/>
</dbReference>
<evidence type="ECO:0000256" key="10">
    <source>
        <dbReference type="ARBA" id="ARBA00093364"/>
    </source>
</evidence>
<comment type="subunit">
    <text evidence="13">Interacts with CFH. Interacts with CR2.</text>
</comment>
<keyword evidence="8" id="KW-0882">Thioester bond</keyword>
<evidence type="ECO:0000259" key="15">
    <source>
        <dbReference type="PROSITE" id="PS01178"/>
    </source>
</evidence>
<comment type="function">
    <text evidence="1">Acts as a chemoattractant for neutrophils in chronic inflammation.</text>
</comment>
<dbReference type="Pfam" id="PF01835">
    <property type="entry name" value="MG2"/>
    <property type="match status" value="1"/>
</dbReference>
<dbReference type="FunFam" id="2.60.40.10:FF:000155">
    <property type="entry name" value="complement C3 isoform X1"/>
    <property type="match status" value="1"/>
</dbReference>
<dbReference type="InterPro" id="IPR001134">
    <property type="entry name" value="Netrin_domain"/>
</dbReference>
<evidence type="ECO:0000256" key="12">
    <source>
        <dbReference type="ARBA" id="ARBA00093492"/>
    </source>
</evidence>
<organism evidence="17 18">
    <name type="scientific">Oncorhynchus kisutch</name>
    <name type="common">Coho salmon</name>
    <name type="synonym">Salmo kisutch</name>
    <dbReference type="NCBI Taxonomy" id="8019"/>
    <lineage>
        <taxon>Eukaryota</taxon>
        <taxon>Metazoa</taxon>
        <taxon>Chordata</taxon>
        <taxon>Craniata</taxon>
        <taxon>Vertebrata</taxon>
        <taxon>Euteleostomi</taxon>
        <taxon>Actinopterygii</taxon>
        <taxon>Neopterygii</taxon>
        <taxon>Teleostei</taxon>
        <taxon>Protacanthopterygii</taxon>
        <taxon>Salmoniformes</taxon>
        <taxon>Salmonidae</taxon>
        <taxon>Salmoninae</taxon>
        <taxon>Oncorhynchus</taxon>
    </lineage>
</organism>
<dbReference type="FunFam" id="1.20.91.20:FF:000001">
    <property type="entry name" value="Complement C3"/>
    <property type="match status" value="1"/>
</dbReference>
<dbReference type="SMART" id="SM01361">
    <property type="entry name" value="A2M_recep"/>
    <property type="match status" value="1"/>
</dbReference>
<dbReference type="InterPro" id="IPR008930">
    <property type="entry name" value="Terpenoid_cyclase/PrenylTrfase"/>
</dbReference>
<dbReference type="FunFam" id="2.60.40.1930:FF:000008">
    <property type="entry name" value="Complement C3"/>
    <property type="match status" value="1"/>
</dbReference>
<dbReference type="Pfam" id="PF01821">
    <property type="entry name" value="ANATO"/>
    <property type="match status" value="1"/>
</dbReference>
<dbReference type="Gene3D" id="2.60.40.1930">
    <property type="match status" value="3"/>
</dbReference>
<dbReference type="InterPro" id="IPR009048">
    <property type="entry name" value="A-macroglobulin_rcpt-bd"/>
</dbReference>
<dbReference type="Pfam" id="PF00207">
    <property type="entry name" value="A2M"/>
    <property type="match status" value="1"/>
</dbReference>
<dbReference type="GO" id="GO:0004866">
    <property type="term" value="F:endopeptidase inhibitor activity"/>
    <property type="evidence" value="ECO:0007669"/>
    <property type="project" value="InterPro"/>
</dbReference>
<dbReference type="InterPro" id="IPR000020">
    <property type="entry name" value="Anaphylatoxin/fibulin"/>
</dbReference>
<dbReference type="Gene3D" id="6.20.50.160">
    <property type="match status" value="1"/>
</dbReference>
<comment type="subunit">
    <text evidence="12">During pregnancy, C3dg exists as a complex (probably a 2:2:2 heterohexamer) with AGT and the proform of PRG2. Interacts with CR2 (via the N-terminal Sushi domains 1 and 2).</text>
</comment>
<reference evidence="17" key="2">
    <citation type="submission" date="2025-09" db="UniProtKB">
        <authorList>
            <consortium name="Ensembl"/>
        </authorList>
    </citation>
    <scope>IDENTIFICATION</scope>
</reference>
<proteinExistence type="predicted"/>
<dbReference type="SUPFAM" id="SSF48239">
    <property type="entry name" value="Terpenoid cyclases/Protein prenyltransferases"/>
    <property type="match status" value="1"/>
</dbReference>
<dbReference type="InterPro" id="IPR050473">
    <property type="entry name" value="A2M/Complement_sys"/>
</dbReference>
<dbReference type="SMART" id="SM01359">
    <property type="entry name" value="A2M_N_2"/>
    <property type="match status" value="1"/>
</dbReference>
<dbReference type="Pfam" id="PF17790">
    <property type="entry name" value="MG1"/>
    <property type="match status" value="1"/>
</dbReference>
<evidence type="ECO:0000256" key="3">
    <source>
        <dbReference type="ARBA" id="ARBA00017018"/>
    </source>
</evidence>
<dbReference type="GeneTree" id="ENSGT00940000154063"/>
<dbReference type="Pfam" id="PF07678">
    <property type="entry name" value="TED_complement"/>
    <property type="match status" value="1"/>
</dbReference>
<dbReference type="PROSITE" id="PS00477">
    <property type="entry name" value="ALPHA_2_MACROGLOBULIN"/>
    <property type="match status" value="1"/>
</dbReference>
<dbReference type="Pfam" id="PF17789">
    <property type="entry name" value="MG4"/>
    <property type="match status" value="1"/>
</dbReference>
<dbReference type="FunFam" id="2.40.50.120:FF:000013">
    <property type="entry name" value="Complement C3"/>
    <property type="match status" value="1"/>
</dbReference>
<evidence type="ECO:0000256" key="4">
    <source>
        <dbReference type="ARBA" id="ARBA00022525"/>
    </source>
</evidence>